<protein>
    <submittedName>
        <fullName evidence="1">Uncharacterized protein</fullName>
    </submittedName>
</protein>
<evidence type="ECO:0000313" key="1">
    <source>
        <dbReference type="EMBL" id="CEM53990.1"/>
    </source>
</evidence>
<dbReference type="PhylomeDB" id="A0A0G4IA97"/>
<dbReference type="EMBL" id="CDMZ01005745">
    <property type="protein sequence ID" value="CEM53990.1"/>
    <property type="molecule type" value="Genomic_DNA"/>
</dbReference>
<dbReference type="AlphaFoldDB" id="A0A0G4IA97"/>
<reference evidence="1" key="1">
    <citation type="submission" date="2014-11" db="EMBL/GenBank/DDBJ databases">
        <authorList>
            <person name="Otto D Thomas"/>
            <person name="Naeem Raeece"/>
        </authorList>
    </citation>
    <scope>NUCLEOTIDE SEQUENCE</scope>
</reference>
<accession>A0A0G4IA97</accession>
<dbReference type="VEuPathDB" id="CryptoDB:Cvel_12408"/>
<gene>
    <name evidence="1" type="ORF">Cvel_12408</name>
</gene>
<organism evidence="1">
    <name type="scientific">Chromera velia CCMP2878</name>
    <dbReference type="NCBI Taxonomy" id="1169474"/>
    <lineage>
        <taxon>Eukaryota</taxon>
        <taxon>Sar</taxon>
        <taxon>Alveolata</taxon>
        <taxon>Colpodellida</taxon>
        <taxon>Chromeraceae</taxon>
        <taxon>Chromera</taxon>
    </lineage>
</organism>
<sequence>MGESIERVVRSMWSFQAWRRHEGARRRHVFPVLTLDAAKAISPLSVGDRVVVSDPRPSGVSGQSVCGKDAIFCGVESSSVVCVLVKTESGKGWRPLRVHPSAVSLKSWYGLDVSGDFLHDDDKRKELVDDELDRFSDFSLDDEEEIDVSADGGDLPEAVLSSSRAQAHLPQQVTQAAVRQLERVLAAARARSDGVSRRCRSWPVCVKRRDPSYRVSSLQCCIDPPSPRT</sequence>
<name>A0A0G4IA97_9ALVE</name>
<proteinExistence type="predicted"/>